<accession>A0A8H6Y818</accession>
<evidence type="ECO:0000313" key="6">
    <source>
        <dbReference type="Proteomes" id="UP000623467"/>
    </source>
</evidence>
<dbReference type="GO" id="GO:0006491">
    <property type="term" value="P:N-glycan processing"/>
    <property type="evidence" value="ECO:0007669"/>
    <property type="project" value="TreeGrafter"/>
</dbReference>
<dbReference type="SUPFAM" id="SSF50911">
    <property type="entry name" value="Mannose 6-phosphate receptor domain"/>
    <property type="match status" value="1"/>
</dbReference>
<proteinExistence type="predicted"/>
<dbReference type="InterPro" id="IPR039794">
    <property type="entry name" value="Gtb1-like"/>
</dbReference>
<feature type="coiled-coil region" evidence="3">
    <location>
        <begin position="55"/>
        <end position="85"/>
    </location>
</feature>
<name>A0A8H6Y818_9AGAR</name>
<evidence type="ECO:0000259" key="4">
    <source>
        <dbReference type="PROSITE" id="PS51914"/>
    </source>
</evidence>
<reference evidence="5" key="1">
    <citation type="submission" date="2020-05" db="EMBL/GenBank/DDBJ databases">
        <title>Mycena genomes resolve the evolution of fungal bioluminescence.</title>
        <authorList>
            <person name="Tsai I.J."/>
        </authorList>
    </citation>
    <scope>NUCLEOTIDE SEQUENCE</scope>
    <source>
        <strain evidence="5">160909Yilan</strain>
    </source>
</reference>
<keyword evidence="2" id="KW-1015">Disulfide bond</keyword>
<feature type="domain" description="MRH" evidence="4">
    <location>
        <begin position="103"/>
        <end position="210"/>
    </location>
</feature>
<dbReference type="InterPro" id="IPR036607">
    <property type="entry name" value="PRKCSH"/>
</dbReference>
<dbReference type="Pfam" id="PF13015">
    <property type="entry name" value="PRKCSH_1"/>
    <property type="match status" value="1"/>
</dbReference>
<dbReference type="PROSITE" id="PS51914">
    <property type="entry name" value="MRH"/>
    <property type="match status" value="1"/>
</dbReference>
<dbReference type="Gene3D" id="2.70.130.10">
    <property type="entry name" value="Mannose-6-phosphate receptor binding domain"/>
    <property type="match status" value="1"/>
</dbReference>
<evidence type="ECO:0000256" key="1">
    <source>
        <dbReference type="ARBA" id="ARBA00022729"/>
    </source>
</evidence>
<dbReference type="PANTHER" id="PTHR12630:SF1">
    <property type="entry name" value="GLUCOSIDASE 2 SUBUNIT BETA"/>
    <property type="match status" value="1"/>
</dbReference>
<sequence>MTTMLWPPSASSLFNMRSYLPESFMPQYEGMRETILSWLEIFGIAGTDVEKSTDTSKARQALTDAENALKRVREQKKNAEEDLEEIFNPEGFGTEGEWKKLDGTCLALDTGEYTYEICMFDEAKQKPNKGGTTFNLGKFSSWNPSPDVKPGDPAYYEKQIYNRGTRCWNGPERSVALVLTCGTENALLTVAELEKCEYQITGTSPALCLPLDEKANGREEL</sequence>
<evidence type="ECO:0000256" key="3">
    <source>
        <dbReference type="SAM" id="Coils"/>
    </source>
</evidence>
<keyword evidence="1" id="KW-0732">Signal</keyword>
<dbReference type="Proteomes" id="UP000623467">
    <property type="component" value="Unassembled WGS sequence"/>
</dbReference>
<dbReference type="InterPro" id="IPR009011">
    <property type="entry name" value="Man6P_isomerase_rcpt-bd_dom_sf"/>
</dbReference>
<dbReference type="AlphaFoldDB" id="A0A8H6Y818"/>
<evidence type="ECO:0000256" key="2">
    <source>
        <dbReference type="ARBA" id="ARBA00023157"/>
    </source>
</evidence>
<dbReference type="PANTHER" id="PTHR12630">
    <property type="entry name" value="N-LINKED OLIGOSACCHARIDE PROCESSING"/>
    <property type="match status" value="1"/>
</dbReference>
<dbReference type="GO" id="GO:0017177">
    <property type="term" value="C:glucosidase II complex"/>
    <property type="evidence" value="ECO:0007669"/>
    <property type="project" value="TreeGrafter"/>
</dbReference>
<dbReference type="EMBL" id="JACAZH010000011">
    <property type="protein sequence ID" value="KAF7354938.1"/>
    <property type="molecule type" value="Genomic_DNA"/>
</dbReference>
<comment type="caution">
    <text evidence="5">The sequence shown here is derived from an EMBL/GenBank/DDBJ whole genome shotgun (WGS) entry which is preliminary data.</text>
</comment>
<keyword evidence="3" id="KW-0175">Coiled coil</keyword>
<keyword evidence="6" id="KW-1185">Reference proteome</keyword>
<protein>
    <recommendedName>
        <fullName evidence="4">MRH domain-containing protein</fullName>
    </recommendedName>
</protein>
<dbReference type="OrthoDB" id="28322at2759"/>
<evidence type="ECO:0000313" key="5">
    <source>
        <dbReference type="EMBL" id="KAF7354938.1"/>
    </source>
</evidence>
<dbReference type="InterPro" id="IPR044865">
    <property type="entry name" value="MRH_dom"/>
</dbReference>
<organism evidence="5 6">
    <name type="scientific">Mycena sanguinolenta</name>
    <dbReference type="NCBI Taxonomy" id="230812"/>
    <lineage>
        <taxon>Eukaryota</taxon>
        <taxon>Fungi</taxon>
        <taxon>Dikarya</taxon>
        <taxon>Basidiomycota</taxon>
        <taxon>Agaricomycotina</taxon>
        <taxon>Agaricomycetes</taxon>
        <taxon>Agaricomycetidae</taxon>
        <taxon>Agaricales</taxon>
        <taxon>Marasmiineae</taxon>
        <taxon>Mycenaceae</taxon>
        <taxon>Mycena</taxon>
    </lineage>
</organism>
<gene>
    <name evidence="5" type="ORF">MSAN_01408600</name>
</gene>